<name>A0ABQ5MKJ9_9FLAO</name>
<feature type="domain" description="Helix-turn-helix" evidence="1">
    <location>
        <begin position="59"/>
        <end position="93"/>
    </location>
</feature>
<gene>
    <name evidence="2" type="ORF">Y10_22090</name>
</gene>
<comment type="caution">
    <text evidence="2">The sequence shown here is derived from an EMBL/GenBank/DDBJ whole genome shotgun (WGS) entry which is preliminary data.</text>
</comment>
<protein>
    <submittedName>
        <fullName evidence="2">DNA-binding protein</fullName>
    </submittedName>
</protein>
<reference evidence="2" key="1">
    <citation type="submission" date="2022-07" db="EMBL/GenBank/DDBJ databases">
        <title>Taxonomy of Novel Oxalotrophic and Methylotrophic Bacteria.</title>
        <authorList>
            <person name="Sahin N."/>
            <person name="Tani A."/>
        </authorList>
    </citation>
    <scope>NUCLEOTIDE SEQUENCE</scope>
    <source>
        <strain evidence="2">Y10</strain>
    </source>
</reference>
<evidence type="ECO:0000313" key="3">
    <source>
        <dbReference type="Proteomes" id="UP001143543"/>
    </source>
</evidence>
<accession>A0ABQ5MKJ9</accession>
<organism evidence="2 3">
    <name type="scientific">Neptunitalea lumnitzerae</name>
    <dbReference type="NCBI Taxonomy" id="2965509"/>
    <lineage>
        <taxon>Bacteria</taxon>
        <taxon>Pseudomonadati</taxon>
        <taxon>Bacteroidota</taxon>
        <taxon>Flavobacteriia</taxon>
        <taxon>Flavobacteriales</taxon>
        <taxon>Flavobacteriaceae</taxon>
        <taxon>Neptunitalea</taxon>
    </lineage>
</organism>
<keyword evidence="2" id="KW-0238">DNA-binding</keyword>
<sequence>MEQNLSFDQLPKAVTMLTKEVSELKSLLLAKKAQTEPKQTETWFDLNDLVKYDPEKRTKPTWYSKISRNEVPYYKRGKKVYFLKSEIDEWLKTGKRKTNTEIEQEAQEFLSNKKKGLHYGK</sequence>
<dbReference type="InterPro" id="IPR041657">
    <property type="entry name" value="HTH_17"/>
</dbReference>
<dbReference type="Pfam" id="PF12728">
    <property type="entry name" value="HTH_17"/>
    <property type="match status" value="1"/>
</dbReference>
<evidence type="ECO:0000313" key="2">
    <source>
        <dbReference type="EMBL" id="GLB49841.1"/>
    </source>
</evidence>
<dbReference type="EMBL" id="BRVO01000002">
    <property type="protein sequence ID" value="GLB49841.1"/>
    <property type="molecule type" value="Genomic_DNA"/>
</dbReference>
<dbReference type="GO" id="GO:0003677">
    <property type="term" value="F:DNA binding"/>
    <property type="evidence" value="ECO:0007669"/>
    <property type="project" value="UniProtKB-KW"/>
</dbReference>
<evidence type="ECO:0000259" key="1">
    <source>
        <dbReference type="Pfam" id="PF12728"/>
    </source>
</evidence>
<proteinExistence type="predicted"/>
<keyword evidence="3" id="KW-1185">Reference proteome</keyword>
<dbReference type="Proteomes" id="UP001143543">
    <property type="component" value="Unassembled WGS sequence"/>
</dbReference>